<name>A0A8H7RE77_9FUNG</name>
<protein>
    <recommendedName>
        <fullName evidence="1">F-box domain-containing protein</fullName>
    </recommendedName>
</protein>
<dbReference type="PANTHER" id="PTHR16134:SF119">
    <property type="entry name" value="AT02038P-RELATED"/>
    <property type="match status" value="1"/>
</dbReference>
<dbReference type="EMBL" id="JAEPRD010000015">
    <property type="protein sequence ID" value="KAG2209546.1"/>
    <property type="molecule type" value="Genomic_DNA"/>
</dbReference>
<organism evidence="2 3">
    <name type="scientific">Mucor saturninus</name>
    <dbReference type="NCBI Taxonomy" id="64648"/>
    <lineage>
        <taxon>Eukaryota</taxon>
        <taxon>Fungi</taxon>
        <taxon>Fungi incertae sedis</taxon>
        <taxon>Mucoromycota</taxon>
        <taxon>Mucoromycotina</taxon>
        <taxon>Mucoromycetes</taxon>
        <taxon>Mucorales</taxon>
        <taxon>Mucorineae</taxon>
        <taxon>Mucoraceae</taxon>
        <taxon>Mucor</taxon>
    </lineage>
</organism>
<accession>A0A8H7RE77</accession>
<evidence type="ECO:0000259" key="1">
    <source>
        <dbReference type="PROSITE" id="PS50181"/>
    </source>
</evidence>
<dbReference type="Gene3D" id="1.20.1280.50">
    <property type="match status" value="1"/>
</dbReference>
<dbReference type="SUPFAM" id="SSF81383">
    <property type="entry name" value="F-box domain"/>
    <property type="match status" value="1"/>
</dbReference>
<reference evidence="2" key="1">
    <citation type="submission" date="2020-12" db="EMBL/GenBank/DDBJ databases">
        <title>Metabolic potential, ecology and presence of endohyphal bacteria is reflected in genomic diversity of Mucoromycotina.</title>
        <authorList>
            <person name="Muszewska A."/>
            <person name="Okrasinska A."/>
            <person name="Steczkiewicz K."/>
            <person name="Drgas O."/>
            <person name="Orlowska M."/>
            <person name="Perlinska-Lenart U."/>
            <person name="Aleksandrzak-Piekarczyk T."/>
            <person name="Szatraj K."/>
            <person name="Zielenkiewicz U."/>
            <person name="Pilsyk S."/>
            <person name="Malc E."/>
            <person name="Mieczkowski P."/>
            <person name="Kruszewska J.S."/>
            <person name="Biernat P."/>
            <person name="Pawlowska J."/>
        </authorList>
    </citation>
    <scope>NUCLEOTIDE SEQUENCE</scope>
    <source>
        <strain evidence="2">WA0000017839</strain>
    </source>
</reference>
<evidence type="ECO:0000313" key="2">
    <source>
        <dbReference type="EMBL" id="KAG2209546.1"/>
    </source>
</evidence>
<sequence length="427" mass="48921">MNLPGTILSEIFSYIPLPQRWLVSSVCRTWNNVCHDPYLYRHLVFENLEYRTLVLCFQKILTISPRVKSIKIKGCYSKFVQNTVVPVQFSNGTNNPVLFSHITALQPPRRRAEYMKLNFELHDQFSDAINQLFGFNKLNLNSLVIEDCTLDLEMTELFCTIACHGHGLERFVYRNNRDKGISSSGLLQAIVTACPRMRDFRGLHSGMDDAVLVTIGRHWSLLRSITLCSLKSRDIRGHAEIISDGRQLIGSSPTGRISSQALWQLLSRCNQLETLELFDLSSVSNRDMINYNNLRTQIPSGKKRFAPYTIPKSTYATPNAKTTVQPGFSIRNLFISKYMTTPLSKPGFESLLELFPKLRRLEYETNFYTFDNLFEGVTREMFHAECIAVQEWCDQRKDQLEYIGHWNAPITSEQRLMAGMASVSEGA</sequence>
<evidence type="ECO:0000313" key="3">
    <source>
        <dbReference type="Proteomes" id="UP000603453"/>
    </source>
</evidence>
<feature type="domain" description="F-box" evidence="1">
    <location>
        <begin position="1"/>
        <end position="43"/>
    </location>
</feature>
<dbReference type="Gene3D" id="3.80.10.10">
    <property type="entry name" value="Ribonuclease Inhibitor"/>
    <property type="match status" value="1"/>
</dbReference>
<dbReference type="InterPro" id="IPR032675">
    <property type="entry name" value="LRR_dom_sf"/>
</dbReference>
<proteinExistence type="predicted"/>
<dbReference type="SMART" id="SM00256">
    <property type="entry name" value="FBOX"/>
    <property type="match status" value="1"/>
</dbReference>
<dbReference type="InterPro" id="IPR036047">
    <property type="entry name" value="F-box-like_dom_sf"/>
</dbReference>
<keyword evidence="3" id="KW-1185">Reference proteome</keyword>
<dbReference type="AlphaFoldDB" id="A0A8H7RE77"/>
<dbReference type="PANTHER" id="PTHR16134">
    <property type="entry name" value="F-BOX/TPR REPEAT PROTEIN POF3"/>
    <property type="match status" value="1"/>
</dbReference>
<gene>
    <name evidence="2" type="ORF">INT47_008390</name>
</gene>
<comment type="caution">
    <text evidence="2">The sequence shown here is derived from an EMBL/GenBank/DDBJ whole genome shotgun (WGS) entry which is preliminary data.</text>
</comment>
<dbReference type="PROSITE" id="PS50181">
    <property type="entry name" value="FBOX"/>
    <property type="match status" value="1"/>
</dbReference>
<dbReference type="OrthoDB" id="3219396at2759"/>
<dbReference type="Proteomes" id="UP000603453">
    <property type="component" value="Unassembled WGS sequence"/>
</dbReference>
<dbReference type="Pfam" id="PF12937">
    <property type="entry name" value="F-box-like"/>
    <property type="match status" value="1"/>
</dbReference>
<dbReference type="InterPro" id="IPR001810">
    <property type="entry name" value="F-box_dom"/>
</dbReference>